<evidence type="ECO:0000313" key="1">
    <source>
        <dbReference type="EMBL" id="MBO2458222.1"/>
    </source>
</evidence>
<keyword evidence="2" id="KW-1185">Reference proteome</keyword>
<dbReference type="SUPFAM" id="SSF51430">
    <property type="entry name" value="NAD(P)-linked oxidoreductase"/>
    <property type="match status" value="1"/>
</dbReference>
<dbReference type="InterPro" id="IPR020471">
    <property type="entry name" value="AKR"/>
</dbReference>
<dbReference type="PANTHER" id="PTHR42686:SF1">
    <property type="entry name" value="GH17980P-RELATED"/>
    <property type="match status" value="1"/>
</dbReference>
<name>A0ABS3RNI1_9ACTN</name>
<organism evidence="1 2">
    <name type="scientific">Actinomadura violacea</name>
    <dbReference type="NCBI Taxonomy" id="2819934"/>
    <lineage>
        <taxon>Bacteria</taxon>
        <taxon>Bacillati</taxon>
        <taxon>Actinomycetota</taxon>
        <taxon>Actinomycetes</taxon>
        <taxon>Streptosporangiales</taxon>
        <taxon>Thermomonosporaceae</taxon>
        <taxon>Actinomadura</taxon>
    </lineage>
</organism>
<evidence type="ECO:0000313" key="2">
    <source>
        <dbReference type="Proteomes" id="UP000680206"/>
    </source>
</evidence>
<accession>A0ABS3RNI1</accession>
<dbReference type="Gene3D" id="3.20.20.100">
    <property type="entry name" value="NADP-dependent oxidoreductase domain"/>
    <property type="match status" value="1"/>
</dbReference>
<comment type="caution">
    <text evidence="1">The sequence shown here is derived from an EMBL/GenBank/DDBJ whole genome shotgun (WGS) entry which is preliminary data.</text>
</comment>
<protein>
    <submittedName>
        <fullName evidence="1">Uncharacterized protein</fullName>
    </submittedName>
</protein>
<dbReference type="PANTHER" id="PTHR42686">
    <property type="entry name" value="GH17980P-RELATED"/>
    <property type="match status" value="1"/>
</dbReference>
<dbReference type="RefSeq" id="WP_208240047.1">
    <property type="nucleotide sequence ID" value="NZ_JAGEPF010000007.1"/>
</dbReference>
<reference evidence="1 2" key="1">
    <citation type="submission" date="2021-03" db="EMBL/GenBank/DDBJ databases">
        <title>Actinomadura violae sp. nov., isolated from lichen in Thailand.</title>
        <authorList>
            <person name="Kanchanasin P."/>
            <person name="Saeng-In P."/>
            <person name="Phongsopitanun W."/>
            <person name="Yuki M."/>
            <person name="Kudo T."/>
            <person name="Ohkuma M."/>
            <person name="Tanasupawat S."/>
        </authorList>
    </citation>
    <scope>NUCLEOTIDE SEQUENCE [LARGE SCALE GENOMIC DNA]</scope>
    <source>
        <strain evidence="1 2">LCR2-06</strain>
    </source>
</reference>
<gene>
    <name evidence="1" type="ORF">J4709_11655</name>
</gene>
<dbReference type="EMBL" id="JAGEPF010000007">
    <property type="protein sequence ID" value="MBO2458222.1"/>
    <property type="molecule type" value="Genomic_DNA"/>
</dbReference>
<sequence>MVVGARTTTAVVALNQPALRDRRTTSSRSRLRDEGVIEAWGLGVNHTEPIEMTLALDEPRPNGFLLAGRYTLLDHAHALQRLLPMAAEQGVDMIVGGPCSSGVLADGTHFEYADAFPEIIEKVRRLREIADRPGGSIKAAALQCCASPASSAPRRHFRKASEDASGG</sequence>
<dbReference type="Proteomes" id="UP000680206">
    <property type="component" value="Unassembled WGS sequence"/>
</dbReference>
<proteinExistence type="predicted"/>
<dbReference type="InterPro" id="IPR036812">
    <property type="entry name" value="NAD(P)_OxRdtase_dom_sf"/>
</dbReference>